<dbReference type="AlphaFoldDB" id="A0AA95H3Y9"/>
<comment type="function">
    <text evidence="9">Catalyzes the first step in the biosynthesis of ornithine lipids, which are phosphorus-free membrane lipids. Catalyzes the 3-hydroxyacyl-acyl carrier protein-dependent acylation of ornithine to form lyso-ornithine lipid (LOL).</text>
</comment>
<dbReference type="InterPro" id="IPR016181">
    <property type="entry name" value="Acyl_CoA_acyltransferase"/>
</dbReference>
<sequence>MNLNSYYDPQTAKHSTTPHLTVELARDTASIYASQRLRYQIFAEEQGAVLSSAALGIDCDYYDNFCYHLLVRNTQTQEVVGSTRILTQAQAAQAGGFYSSHEFKFNGLFNELKGNAIEIGRTCIHPHYRNGAGIGMLWVGLAQFMRLHQVNYLFGCASVSMQDQGQQASLIMQTVRERYLAPDALRVTPIVPLLPISVEKSHKLSMPPLLKAYLKLGAWVAGEACFDPDFKVADFFILLDLQNLNQRYHQHFMQQQTYHDLLKVA</sequence>
<evidence type="ECO:0000313" key="11">
    <source>
        <dbReference type="EMBL" id="WGZ89425.1"/>
    </source>
</evidence>
<dbReference type="PANTHER" id="PTHR37323:SF1">
    <property type="entry name" value="L-ORNITHINE N(ALPHA)-ACYLTRANSFERASE"/>
    <property type="match status" value="1"/>
</dbReference>
<evidence type="ECO:0000256" key="10">
    <source>
        <dbReference type="ARBA" id="ARBA00047785"/>
    </source>
</evidence>
<evidence type="ECO:0000256" key="2">
    <source>
        <dbReference type="ARBA" id="ARBA00022516"/>
    </source>
</evidence>
<dbReference type="GO" id="GO:0006629">
    <property type="term" value="P:lipid metabolic process"/>
    <property type="evidence" value="ECO:0007669"/>
    <property type="project" value="UniProtKB-KW"/>
</dbReference>
<accession>A0AA95H3Y9</accession>
<dbReference type="PANTHER" id="PTHR37323">
    <property type="entry name" value="GCN5-RELATED N-ACETYLTRANSFERASE"/>
    <property type="match status" value="1"/>
</dbReference>
<dbReference type="EMBL" id="CP124755">
    <property type="protein sequence ID" value="WGZ89425.1"/>
    <property type="molecule type" value="Genomic_DNA"/>
</dbReference>
<evidence type="ECO:0000256" key="3">
    <source>
        <dbReference type="ARBA" id="ARBA00022679"/>
    </source>
</evidence>
<evidence type="ECO:0000256" key="9">
    <source>
        <dbReference type="ARBA" id="ARBA00045724"/>
    </source>
</evidence>
<dbReference type="Pfam" id="PF13444">
    <property type="entry name" value="Acetyltransf_5"/>
    <property type="match status" value="1"/>
</dbReference>
<dbReference type="Gene3D" id="3.40.630.30">
    <property type="match status" value="1"/>
</dbReference>
<keyword evidence="2" id="KW-0444">Lipid biosynthesis</keyword>
<comment type="catalytic activity">
    <reaction evidence="10">
        <text>a (3R)-hydroxyacyl-[ACP] + L-ornithine = a lyso-ornithine lipid + holo-[ACP] + H(+)</text>
        <dbReference type="Rhea" id="RHEA:20633"/>
        <dbReference type="Rhea" id="RHEA-COMP:9685"/>
        <dbReference type="Rhea" id="RHEA-COMP:9945"/>
        <dbReference type="ChEBI" id="CHEBI:15378"/>
        <dbReference type="ChEBI" id="CHEBI:46911"/>
        <dbReference type="ChEBI" id="CHEBI:64479"/>
        <dbReference type="ChEBI" id="CHEBI:78827"/>
        <dbReference type="ChEBI" id="CHEBI:138482"/>
        <dbReference type="EC" id="2.3.2.30"/>
    </reaction>
    <physiologicalReaction direction="left-to-right" evidence="10">
        <dbReference type="Rhea" id="RHEA:20634"/>
    </physiologicalReaction>
</comment>
<comment type="similarity">
    <text evidence="6">Belongs to the acetyltransferase family. OlsB subfamily.</text>
</comment>
<dbReference type="InterPro" id="IPR052351">
    <property type="entry name" value="Ornithine_N-alpha-AT"/>
</dbReference>
<dbReference type="GO" id="GO:0043810">
    <property type="term" value="F:ornithine-acyl [acyl carrier protein] N-acyltransferase activity"/>
    <property type="evidence" value="ECO:0007669"/>
    <property type="project" value="UniProtKB-EC"/>
</dbReference>
<dbReference type="EC" id="2.3.2.30" evidence="7"/>
<evidence type="ECO:0000256" key="1">
    <source>
        <dbReference type="ARBA" id="ARBA00005189"/>
    </source>
</evidence>
<evidence type="ECO:0000256" key="5">
    <source>
        <dbReference type="ARBA" id="ARBA00023315"/>
    </source>
</evidence>
<keyword evidence="3 11" id="KW-0808">Transferase</keyword>
<evidence type="ECO:0000256" key="6">
    <source>
        <dbReference type="ARBA" id="ARBA00038095"/>
    </source>
</evidence>
<keyword evidence="4" id="KW-0443">Lipid metabolism</keyword>
<evidence type="ECO:0000256" key="8">
    <source>
        <dbReference type="ARBA" id="ARBA00039866"/>
    </source>
</evidence>
<reference evidence="11" key="2">
    <citation type="submission" date="2023-04" db="EMBL/GenBank/DDBJ databases">
        <authorList>
            <person name="Beletskiy A.V."/>
            <person name="Mardanov A.V."/>
            <person name="Ravin N.V."/>
        </authorList>
    </citation>
    <scope>NUCLEOTIDE SEQUENCE</scope>
    <source>
        <strain evidence="11">GKL-01</strain>
    </source>
</reference>
<dbReference type="SUPFAM" id="SSF55729">
    <property type="entry name" value="Acyl-CoA N-acyltransferases (Nat)"/>
    <property type="match status" value="1"/>
</dbReference>
<comment type="pathway">
    <text evidence="1">Lipid metabolism.</text>
</comment>
<dbReference type="Proteomes" id="UP001300672">
    <property type="component" value="Chromosome"/>
</dbReference>
<gene>
    <name evidence="11" type="ORF">QJT80_07855</name>
</gene>
<proteinExistence type="inferred from homology"/>
<organism evidence="11">
    <name type="scientific">Candidatus Thiocaldithrix dubininis</name>
    <dbReference type="NCBI Taxonomy" id="3080823"/>
    <lineage>
        <taxon>Bacteria</taxon>
        <taxon>Pseudomonadati</taxon>
        <taxon>Pseudomonadota</taxon>
        <taxon>Gammaproteobacteria</taxon>
        <taxon>Thiotrichales</taxon>
        <taxon>Thiotrichaceae</taxon>
        <taxon>Candidatus Thiocaldithrix</taxon>
    </lineage>
</organism>
<keyword evidence="5 11" id="KW-0012">Acyltransferase</keyword>
<evidence type="ECO:0000256" key="4">
    <source>
        <dbReference type="ARBA" id="ARBA00023098"/>
    </source>
</evidence>
<reference evidence="11" key="1">
    <citation type="journal article" date="2023" name="Int. J. Mol. Sci.">
        <title>Metagenomics Revealed a New Genus 'Candidatus Thiocaldithrix dubininis' gen. nov., sp. nov. and a New Species 'Candidatus Thiothrix putei' sp. nov. in the Family Thiotrichaceae, Some Members of Which Have Traits of Both Na+- and H+-Motive Energetics.</title>
        <authorList>
            <person name="Ravin N.V."/>
            <person name="Muntyan M.S."/>
            <person name="Smolyakov D.D."/>
            <person name="Rudenko T.S."/>
            <person name="Beletsky A.V."/>
            <person name="Mardanov A.V."/>
            <person name="Grabovich M.Y."/>
        </authorList>
    </citation>
    <scope>NUCLEOTIDE SEQUENCE</scope>
    <source>
        <strain evidence="11">GKL-01</strain>
    </source>
</reference>
<protein>
    <recommendedName>
        <fullName evidence="8">L-ornithine N(alpha)-acyltransferase</fullName>
        <ecNumber evidence="7">2.3.2.30</ecNumber>
    </recommendedName>
</protein>
<dbReference type="KEGG" id="tdu:QJT80_07855"/>
<name>A0AA95H3Y9_9GAMM</name>
<evidence type="ECO:0000256" key="7">
    <source>
        <dbReference type="ARBA" id="ARBA00039058"/>
    </source>
</evidence>